<keyword evidence="6 9" id="KW-0812">Transmembrane</keyword>
<evidence type="ECO:0000313" key="11">
    <source>
        <dbReference type="Proteomes" id="UP001597294"/>
    </source>
</evidence>
<reference evidence="11" key="1">
    <citation type="journal article" date="2019" name="Int. J. Syst. Evol. Microbiol.">
        <title>The Global Catalogue of Microorganisms (GCM) 10K type strain sequencing project: providing services to taxonomists for standard genome sequencing and annotation.</title>
        <authorList>
            <consortium name="The Broad Institute Genomics Platform"/>
            <consortium name="The Broad Institute Genome Sequencing Center for Infectious Disease"/>
            <person name="Wu L."/>
            <person name="Ma J."/>
        </authorList>
    </citation>
    <scope>NUCLEOTIDE SEQUENCE [LARGE SCALE GENOMIC DNA]</scope>
    <source>
        <strain evidence="11">CGMCC 4.7192</strain>
    </source>
</reference>
<evidence type="ECO:0000256" key="8">
    <source>
        <dbReference type="ARBA" id="ARBA00023136"/>
    </source>
</evidence>
<gene>
    <name evidence="10" type="ORF">ACFSKO_05725</name>
</gene>
<feature type="transmembrane region" description="Helical" evidence="9">
    <location>
        <begin position="12"/>
        <end position="30"/>
    </location>
</feature>
<feature type="transmembrane region" description="Helical" evidence="9">
    <location>
        <begin position="290"/>
        <end position="311"/>
    </location>
</feature>
<feature type="transmembrane region" description="Helical" evidence="9">
    <location>
        <begin position="229"/>
        <end position="251"/>
    </location>
</feature>
<dbReference type="EMBL" id="JBHUII010000001">
    <property type="protein sequence ID" value="MFD2205096.1"/>
    <property type="molecule type" value="Genomic_DNA"/>
</dbReference>
<keyword evidence="8 9" id="KW-0472">Membrane</keyword>
<organism evidence="10 11">
    <name type="scientific">Kiloniella antarctica</name>
    <dbReference type="NCBI Taxonomy" id="1550907"/>
    <lineage>
        <taxon>Bacteria</taxon>
        <taxon>Pseudomonadati</taxon>
        <taxon>Pseudomonadota</taxon>
        <taxon>Alphaproteobacteria</taxon>
        <taxon>Rhodospirillales</taxon>
        <taxon>Kiloniellaceae</taxon>
        <taxon>Kiloniella</taxon>
    </lineage>
</organism>
<dbReference type="Proteomes" id="UP001597294">
    <property type="component" value="Unassembled WGS sequence"/>
</dbReference>
<comment type="pathway">
    <text evidence="2">Cofactor biosynthesis; adenosylcobalamin biosynthesis.</text>
</comment>
<evidence type="ECO:0000256" key="7">
    <source>
        <dbReference type="ARBA" id="ARBA00022989"/>
    </source>
</evidence>
<dbReference type="PANTHER" id="PTHR34308">
    <property type="entry name" value="COBALAMIN BIOSYNTHESIS PROTEIN CBIB"/>
    <property type="match status" value="1"/>
</dbReference>
<keyword evidence="5" id="KW-0169">Cobalamin biosynthesis</keyword>
<comment type="caution">
    <text evidence="10">The sequence shown here is derived from an EMBL/GenBank/DDBJ whole genome shotgun (WGS) entry which is preliminary data.</text>
</comment>
<protein>
    <submittedName>
        <fullName evidence="10">Cobalamin biosynthesis protein</fullName>
    </submittedName>
</protein>
<comment type="similarity">
    <text evidence="3">Belongs to the CobD/CbiB family.</text>
</comment>
<dbReference type="InterPro" id="IPR004485">
    <property type="entry name" value="Cobalamin_biosynth_CobD/CbiB"/>
</dbReference>
<feature type="transmembrane region" description="Helical" evidence="9">
    <location>
        <begin position="156"/>
        <end position="178"/>
    </location>
</feature>
<evidence type="ECO:0000256" key="1">
    <source>
        <dbReference type="ARBA" id="ARBA00004651"/>
    </source>
</evidence>
<dbReference type="PANTHER" id="PTHR34308:SF1">
    <property type="entry name" value="COBALAMIN BIOSYNTHESIS PROTEIN CBIB"/>
    <property type="match status" value="1"/>
</dbReference>
<feature type="transmembrane region" description="Helical" evidence="9">
    <location>
        <begin position="63"/>
        <end position="87"/>
    </location>
</feature>
<feature type="transmembrane region" description="Helical" evidence="9">
    <location>
        <begin position="93"/>
        <end position="110"/>
    </location>
</feature>
<keyword evidence="7 9" id="KW-1133">Transmembrane helix</keyword>
<evidence type="ECO:0000313" key="10">
    <source>
        <dbReference type="EMBL" id="MFD2205096.1"/>
    </source>
</evidence>
<keyword evidence="4" id="KW-1003">Cell membrane</keyword>
<evidence type="ECO:0000256" key="3">
    <source>
        <dbReference type="ARBA" id="ARBA00006263"/>
    </source>
</evidence>
<name>A0ABW5BJZ2_9PROT</name>
<evidence type="ECO:0000256" key="5">
    <source>
        <dbReference type="ARBA" id="ARBA00022573"/>
    </source>
</evidence>
<evidence type="ECO:0000256" key="2">
    <source>
        <dbReference type="ARBA" id="ARBA00004953"/>
    </source>
</evidence>
<dbReference type="Pfam" id="PF03186">
    <property type="entry name" value="CobD_Cbib"/>
    <property type="match status" value="1"/>
</dbReference>
<comment type="subcellular location">
    <subcellularLocation>
        <location evidence="1">Cell membrane</location>
        <topology evidence="1">Multi-pass membrane protein</topology>
    </subcellularLocation>
</comment>
<evidence type="ECO:0000256" key="9">
    <source>
        <dbReference type="SAM" id="Phobius"/>
    </source>
</evidence>
<dbReference type="RefSeq" id="WP_380249310.1">
    <property type="nucleotide sequence ID" value="NZ_JBHUII010000001.1"/>
</dbReference>
<sequence>MPGVYGSAEPLFLLLFALGVEAIYGGSVVIDRWLPRPRRLMAVFIRKFDGALNRSSKSSSLSFLNGSISVILIAIIFGAAGYALSIITRNAPFLWLIEVFFIAFCLDHRAHQVRLRRVRKALALKSLVTARGELYPLVSTLFRLPDLNRLNESQMAVVSVGGMARGFVTGFVAPALWYGLLGLPGLFVQQAVHQGVRFYRQRHLQAPLEHNFSRAFMAFDQVLLVLPDALSALLFICASIFVPGTSLGQAFSRCWRGKRMADAALGGALRLNSSGPSESNWRRELERGNLVVLIAGIMGIGLIAGAVLLRFTI</sequence>
<evidence type="ECO:0000256" key="4">
    <source>
        <dbReference type="ARBA" id="ARBA00022475"/>
    </source>
</evidence>
<proteinExistence type="inferred from homology"/>
<accession>A0ABW5BJZ2</accession>
<evidence type="ECO:0000256" key="6">
    <source>
        <dbReference type="ARBA" id="ARBA00022692"/>
    </source>
</evidence>
<keyword evidence="11" id="KW-1185">Reference proteome</keyword>